<proteinExistence type="predicted"/>
<sequence>MRKGKGKTITMLYLSRSKIISLKSKQCESQTNTKLNLIFFGTISFSSIR</sequence>
<organism evidence="1">
    <name type="scientific">Rhizophora mucronata</name>
    <name type="common">Asiatic mangrove</name>
    <dbReference type="NCBI Taxonomy" id="61149"/>
    <lineage>
        <taxon>Eukaryota</taxon>
        <taxon>Viridiplantae</taxon>
        <taxon>Streptophyta</taxon>
        <taxon>Embryophyta</taxon>
        <taxon>Tracheophyta</taxon>
        <taxon>Spermatophyta</taxon>
        <taxon>Magnoliopsida</taxon>
        <taxon>eudicotyledons</taxon>
        <taxon>Gunneridae</taxon>
        <taxon>Pentapetalae</taxon>
        <taxon>rosids</taxon>
        <taxon>fabids</taxon>
        <taxon>Malpighiales</taxon>
        <taxon>Rhizophoraceae</taxon>
        <taxon>Rhizophora</taxon>
    </lineage>
</organism>
<evidence type="ECO:0000313" key="1">
    <source>
        <dbReference type="EMBL" id="MBX36771.1"/>
    </source>
</evidence>
<dbReference type="EMBL" id="GGEC01056287">
    <property type="protein sequence ID" value="MBX36771.1"/>
    <property type="molecule type" value="Transcribed_RNA"/>
</dbReference>
<accession>A0A2P2N2R8</accession>
<name>A0A2P2N2R8_RHIMU</name>
<dbReference type="AlphaFoldDB" id="A0A2P2N2R8"/>
<protein>
    <submittedName>
        <fullName evidence="1">Uncharacterized protein</fullName>
    </submittedName>
</protein>
<reference evidence="1" key="1">
    <citation type="submission" date="2018-02" db="EMBL/GenBank/DDBJ databases">
        <title>Rhizophora mucronata_Transcriptome.</title>
        <authorList>
            <person name="Meera S.P."/>
            <person name="Sreeshan A."/>
            <person name="Augustine A."/>
        </authorList>
    </citation>
    <scope>NUCLEOTIDE SEQUENCE</scope>
    <source>
        <tissue evidence="1">Leaf</tissue>
    </source>
</reference>